<feature type="region of interest" description="Disordered" evidence="1">
    <location>
        <begin position="96"/>
        <end position="186"/>
    </location>
</feature>
<feature type="region of interest" description="Disordered" evidence="1">
    <location>
        <begin position="355"/>
        <end position="529"/>
    </location>
</feature>
<feature type="compositionally biased region" description="Gly residues" evidence="1">
    <location>
        <begin position="125"/>
        <end position="137"/>
    </location>
</feature>
<name>A0AAW0Z8M0_9TREE</name>
<feature type="region of interest" description="Disordered" evidence="1">
    <location>
        <begin position="543"/>
        <end position="652"/>
    </location>
</feature>
<feature type="compositionally biased region" description="Pro residues" evidence="1">
    <location>
        <begin position="273"/>
        <end position="294"/>
    </location>
</feature>
<evidence type="ECO:0000256" key="1">
    <source>
        <dbReference type="SAM" id="MobiDB-lite"/>
    </source>
</evidence>
<proteinExistence type="predicted"/>
<feature type="compositionally biased region" description="Low complexity" evidence="1">
    <location>
        <begin position="295"/>
        <end position="312"/>
    </location>
</feature>
<dbReference type="KEGG" id="kne:92177934"/>
<evidence type="ECO:0000313" key="3">
    <source>
        <dbReference type="Proteomes" id="UP001388673"/>
    </source>
</evidence>
<comment type="caution">
    <text evidence="2">The sequence shown here is derived from an EMBL/GenBank/DDBJ whole genome shotgun (WGS) entry which is preliminary data.</text>
</comment>
<sequence>MVFQFPSLPSGKFSTFIDTSPPVFYPAPKPTPPRDRSRSKSTNVDSPGRPYLPSYQSSYSLSNAQYKADEPVPDCPSSRPRLGNLLHASISVSDVSERIWEPLPGGGLNQRRGSVGSASIASSSIGGGGGGGGGGGSWTPTKPSHRRSQSALPLPGRNHPSSAPAPVQPLFSRPSPSPMGRLQEFSRNALASTSAVSLPTLVESETDICTSAGGGHSVPASPIVRPLHRPVSQTARIIPPSPLLSPTSSSSPIAELEEGLQGVTVSGPVYSSVPPPQHQSMPPPSYLPPLPFALPSPSRAGGRSRPPASPRSWSVQDISAGVTRPPSLRHRRASIESNSSVSLSDVAVLATWSFPASPENRAPAGSETTSALGGGGDEERGRKPGPSERLKERLRNISGVETTSSLSSSLSISLGLAGSGGGSPISRGNASGTPPRSTMTRPSRPLPSHLSNLHRHTHSSPNLLQLPTPPKPVAGSITSMGPPAPPNPLLPPPKPQRRPTTTRLRQPNPLSMPVDHTQGHGHGFSISQSSTYSVGTSTIVGGGGGKELSSSPGSMVSDSSSLLCPSPTSSVKSLPIISSVHHPLDRSYSRDGGRSGVDDATSRGSLSRTDTEIDTEAPEERVWWRLPSFVGGGGGGGGSKERSRSDSIATTSTTMCDMVQPAVDSRDFRDFSMTGGTGRELKDGLSTLTSCAGSGEDDEDYIDLDNM</sequence>
<reference evidence="2 3" key="1">
    <citation type="journal article" date="2024" name="bioRxiv">
        <title>Comparative genomics of Cryptococcus and Kwoniella reveals pathogenesis evolution and contrasting karyotype dynamics via intercentromeric recombination or chromosome fusion.</title>
        <authorList>
            <person name="Coelho M.A."/>
            <person name="David-Palma M."/>
            <person name="Shea T."/>
            <person name="Bowers K."/>
            <person name="McGinley-Smith S."/>
            <person name="Mohammad A.W."/>
            <person name="Gnirke A."/>
            <person name="Yurkov A.M."/>
            <person name="Nowrousian M."/>
            <person name="Sun S."/>
            <person name="Cuomo C.A."/>
            <person name="Heitman J."/>
        </authorList>
    </citation>
    <scope>NUCLEOTIDE SEQUENCE [LARGE SCALE GENOMIC DNA]</scope>
    <source>
        <strain evidence="2 3">CBS 13917</strain>
    </source>
</reference>
<feature type="region of interest" description="Disordered" evidence="1">
    <location>
        <begin position="1"/>
        <end position="82"/>
    </location>
</feature>
<organism evidence="2 3">
    <name type="scientific">Kwoniella newhampshirensis</name>
    <dbReference type="NCBI Taxonomy" id="1651941"/>
    <lineage>
        <taxon>Eukaryota</taxon>
        <taxon>Fungi</taxon>
        <taxon>Dikarya</taxon>
        <taxon>Basidiomycota</taxon>
        <taxon>Agaricomycotina</taxon>
        <taxon>Tremellomycetes</taxon>
        <taxon>Tremellales</taxon>
        <taxon>Cryptococcaceae</taxon>
        <taxon>Kwoniella</taxon>
    </lineage>
</organism>
<dbReference type="Proteomes" id="UP001388673">
    <property type="component" value="Unassembled WGS sequence"/>
</dbReference>
<dbReference type="GeneID" id="92177934"/>
<feature type="compositionally biased region" description="Pro residues" evidence="1">
    <location>
        <begin position="482"/>
        <end position="494"/>
    </location>
</feature>
<evidence type="ECO:0000313" key="2">
    <source>
        <dbReference type="EMBL" id="KAK8870104.1"/>
    </source>
</evidence>
<keyword evidence="3" id="KW-1185">Reference proteome</keyword>
<feature type="compositionally biased region" description="Basic and acidic residues" evidence="1">
    <location>
        <begin position="377"/>
        <end position="395"/>
    </location>
</feature>
<feature type="compositionally biased region" description="Low complexity" evidence="1">
    <location>
        <begin position="51"/>
        <end position="62"/>
    </location>
</feature>
<protein>
    <submittedName>
        <fullName evidence="2">Uncharacterized protein</fullName>
    </submittedName>
</protein>
<dbReference type="RefSeq" id="XP_066806350.1">
    <property type="nucleotide sequence ID" value="XM_066943808.1"/>
</dbReference>
<feature type="compositionally biased region" description="Low complexity" evidence="1">
    <location>
        <begin position="263"/>
        <end position="272"/>
    </location>
</feature>
<feature type="compositionally biased region" description="Low complexity" evidence="1">
    <location>
        <begin position="548"/>
        <end position="570"/>
    </location>
</feature>
<feature type="compositionally biased region" description="Low complexity" evidence="1">
    <location>
        <begin position="404"/>
        <end position="416"/>
    </location>
</feature>
<dbReference type="AlphaFoldDB" id="A0AAW0Z8M0"/>
<dbReference type="EMBL" id="JBCAWK010000001">
    <property type="protein sequence ID" value="KAK8870104.1"/>
    <property type="molecule type" value="Genomic_DNA"/>
</dbReference>
<feature type="region of interest" description="Disordered" evidence="1">
    <location>
        <begin position="208"/>
        <end position="342"/>
    </location>
</feature>
<feature type="compositionally biased region" description="Low complexity" evidence="1">
    <location>
        <begin position="498"/>
        <end position="509"/>
    </location>
</feature>
<gene>
    <name evidence="2" type="ORF">IAR55_000674</name>
</gene>
<feature type="compositionally biased region" description="Low complexity" evidence="1">
    <location>
        <begin position="113"/>
        <end position="124"/>
    </location>
</feature>
<feature type="compositionally biased region" description="Basic and acidic residues" evidence="1">
    <location>
        <begin position="582"/>
        <end position="601"/>
    </location>
</feature>
<feature type="compositionally biased region" description="Low complexity" evidence="1">
    <location>
        <begin position="433"/>
        <end position="448"/>
    </location>
</feature>
<accession>A0AAW0Z8M0</accession>